<sequence length="176" mass="18753">MRQRLFRPGFDLAVEAAPARVEAELAAHLRSDAPLIGTALGGHLMLTVPADERHFWSPYLHLSIEAHRTEVDSPEPARSYVRGFFTPHPSLWTAFMLTYLALGTVLAFACMWALVQVVLDEAPWALGAVGVALLAAAVLFAIGRVGLGLATAQMSALRAEVEVALGRAGAFAPPAA</sequence>
<feature type="transmembrane region" description="Helical" evidence="1">
    <location>
        <begin position="91"/>
        <end position="118"/>
    </location>
</feature>
<organism evidence="2 3">
    <name type="scientific">Rohdeia mirabilis</name>
    <dbReference type="NCBI Taxonomy" id="2528008"/>
    <lineage>
        <taxon>Bacteria</taxon>
        <taxon>Pseudomonadati</taxon>
        <taxon>Planctomycetota</taxon>
        <taxon>Planctomycetia</taxon>
        <taxon>Planctomycetia incertae sedis</taxon>
        <taxon>Rohdeia</taxon>
    </lineage>
</organism>
<evidence type="ECO:0000256" key="1">
    <source>
        <dbReference type="SAM" id="Phobius"/>
    </source>
</evidence>
<evidence type="ECO:0000313" key="3">
    <source>
        <dbReference type="Proteomes" id="UP000319342"/>
    </source>
</evidence>
<proteinExistence type="predicted"/>
<keyword evidence="1" id="KW-0812">Transmembrane</keyword>
<reference evidence="2 3" key="1">
    <citation type="submission" date="2019-02" db="EMBL/GenBank/DDBJ databases">
        <title>Deep-cultivation of Planctomycetes and their phenomic and genomic characterization uncovers novel biology.</title>
        <authorList>
            <person name="Wiegand S."/>
            <person name="Jogler M."/>
            <person name="Boedeker C."/>
            <person name="Pinto D."/>
            <person name="Vollmers J."/>
            <person name="Rivas-Marin E."/>
            <person name="Kohn T."/>
            <person name="Peeters S.H."/>
            <person name="Heuer A."/>
            <person name="Rast P."/>
            <person name="Oberbeckmann S."/>
            <person name="Bunk B."/>
            <person name="Jeske O."/>
            <person name="Meyerdierks A."/>
            <person name="Storesund J.E."/>
            <person name="Kallscheuer N."/>
            <person name="Luecker S."/>
            <person name="Lage O.M."/>
            <person name="Pohl T."/>
            <person name="Merkel B.J."/>
            <person name="Hornburger P."/>
            <person name="Mueller R.-W."/>
            <person name="Bruemmer F."/>
            <person name="Labrenz M."/>
            <person name="Spormann A.M."/>
            <person name="Op den Camp H."/>
            <person name="Overmann J."/>
            <person name="Amann R."/>
            <person name="Jetten M.S.M."/>
            <person name="Mascher T."/>
            <person name="Medema M.H."/>
            <person name="Devos D.P."/>
            <person name="Kaster A.-K."/>
            <person name="Ovreas L."/>
            <person name="Rohde M."/>
            <person name="Galperin M.Y."/>
            <person name="Jogler C."/>
        </authorList>
    </citation>
    <scope>NUCLEOTIDE SEQUENCE [LARGE SCALE GENOMIC DNA]</scope>
    <source>
        <strain evidence="2 3">Pla163</strain>
    </source>
</reference>
<keyword evidence="3" id="KW-1185">Reference proteome</keyword>
<name>A0A518CZM9_9BACT</name>
<protein>
    <submittedName>
        <fullName evidence="2">Uncharacterized protein</fullName>
    </submittedName>
</protein>
<dbReference type="OrthoDB" id="264029at2"/>
<dbReference type="Proteomes" id="UP000319342">
    <property type="component" value="Chromosome"/>
</dbReference>
<accession>A0A518CZM9</accession>
<gene>
    <name evidence="2" type="ORF">Pla163_17740</name>
</gene>
<keyword evidence="1" id="KW-1133">Transmembrane helix</keyword>
<dbReference type="EMBL" id="CP036290">
    <property type="protein sequence ID" value="QDU84662.1"/>
    <property type="molecule type" value="Genomic_DNA"/>
</dbReference>
<dbReference type="AlphaFoldDB" id="A0A518CZM9"/>
<evidence type="ECO:0000313" key="2">
    <source>
        <dbReference type="EMBL" id="QDU84662.1"/>
    </source>
</evidence>
<keyword evidence="1" id="KW-0472">Membrane</keyword>
<dbReference type="RefSeq" id="WP_145186606.1">
    <property type="nucleotide sequence ID" value="NZ_CP036290.1"/>
</dbReference>
<feature type="transmembrane region" description="Helical" evidence="1">
    <location>
        <begin position="124"/>
        <end position="147"/>
    </location>
</feature>